<organism evidence="9">
    <name type="scientific">Iconisemion striatum</name>
    <dbReference type="NCBI Taxonomy" id="60296"/>
    <lineage>
        <taxon>Eukaryota</taxon>
        <taxon>Metazoa</taxon>
        <taxon>Chordata</taxon>
        <taxon>Craniata</taxon>
        <taxon>Vertebrata</taxon>
        <taxon>Euteleostomi</taxon>
        <taxon>Actinopterygii</taxon>
        <taxon>Neopterygii</taxon>
        <taxon>Teleostei</taxon>
        <taxon>Neoteleostei</taxon>
        <taxon>Acanthomorphata</taxon>
        <taxon>Ovalentaria</taxon>
        <taxon>Atherinomorphae</taxon>
        <taxon>Cyprinodontiformes</taxon>
        <taxon>Nothobranchiidae</taxon>
        <taxon>Iconisemion</taxon>
    </lineage>
</organism>
<comment type="cofactor">
    <cofactor evidence="1">
        <name>a divalent metal cation</name>
        <dbReference type="ChEBI" id="CHEBI:60240"/>
    </cofactor>
</comment>
<reference evidence="9" key="1">
    <citation type="submission" date="2016-05" db="EMBL/GenBank/DDBJ databases">
        <authorList>
            <person name="Lavstsen T."/>
            <person name="Jespersen J.S."/>
        </authorList>
    </citation>
    <scope>NUCLEOTIDE SEQUENCE</scope>
    <source>
        <tissue evidence="9">Brain</tissue>
    </source>
</reference>
<evidence type="ECO:0000313" key="9">
    <source>
        <dbReference type="EMBL" id="SBP38257.1"/>
    </source>
</evidence>
<dbReference type="EMBL" id="HADW01004957">
    <property type="protein sequence ID" value="SBP06357.1"/>
    <property type="molecule type" value="Transcribed_RNA"/>
</dbReference>
<evidence type="ECO:0000256" key="6">
    <source>
        <dbReference type="ARBA" id="ARBA00022801"/>
    </source>
</evidence>
<evidence type="ECO:0000256" key="3">
    <source>
        <dbReference type="ARBA" id="ARBA00006958"/>
    </source>
</evidence>
<dbReference type="PANTHER" id="PTHR22930">
    <property type="match status" value="1"/>
</dbReference>
<dbReference type="GO" id="GO:0046872">
    <property type="term" value="F:metal ion binding"/>
    <property type="evidence" value="ECO:0007669"/>
    <property type="project" value="UniProtKB-KW"/>
</dbReference>
<accession>A0A1A7Z618</accession>
<evidence type="ECO:0000259" key="8">
    <source>
        <dbReference type="Pfam" id="PF13359"/>
    </source>
</evidence>
<gene>
    <name evidence="9" type="primary">BX088696.1</name>
</gene>
<comment type="subcellular location">
    <subcellularLocation>
        <location evidence="2">Nucleus</location>
    </subcellularLocation>
</comment>
<keyword evidence="4" id="KW-0540">Nuclease</keyword>
<dbReference type="GO" id="GO:0016787">
    <property type="term" value="F:hydrolase activity"/>
    <property type="evidence" value="ECO:0007669"/>
    <property type="project" value="UniProtKB-KW"/>
</dbReference>
<evidence type="ECO:0000256" key="5">
    <source>
        <dbReference type="ARBA" id="ARBA00022723"/>
    </source>
</evidence>
<evidence type="ECO:0000256" key="7">
    <source>
        <dbReference type="ARBA" id="ARBA00023242"/>
    </source>
</evidence>
<dbReference type="Pfam" id="PF13359">
    <property type="entry name" value="DDE_Tnp_4"/>
    <property type="match status" value="1"/>
</dbReference>
<comment type="similarity">
    <text evidence="3">Belongs to the HARBI1 family.</text>
</comment>
<evidence type="ECO:0000256" key="1">
    <source>
        <dbReference type="ARBA" id="ARBA00001968"/>
    </source>
</evidence>
<dbReference type="InterPro" id="IPR045249">
    <property type="entry name" value="HARBI1-like"/>
</dbReference>
<dbReference type="PANTHER" id="PTHR22930:SF269">
    <property type="entry name" value="NUCLEASE HARBI1-LIKE PROTEIN"/>
    <property type="match status" value="1"/>
</dbReference>
<protein>
    <recommendedName>
        <fullName evidence="8">DDE Tnp4 domain-containing protein</fullName>
    </recommendedName>
</protein>
<evidence type="ECO:0000256" key="2">
    <source>
        <dbReference type="ARBA" id="ARBA00004123"/>
    </source>
</evidence>
<dbReference type="GO" id="GO:0004518">
    <property type="term" value="F:nuclease activity"/>
    <property type="evidence" value="ECO:0007669"/>
    <property type="project" value="UniProtKB-KW"/>
</dbReference>
<sequence length="437" mass="49339">MSCNFERFLMELELFDLQEKRLILLKYQRELKRRRRKVRPLSTKRETTAESAVLVRPLRDADAEMHFTYFRMSAARFDELVRRLEPLIHHQGTHIMPINVSQRLAVTLRVLASGGSQQAVASSYKLASSTVSGIVSEVCRALWESLQPDYLPCPSSNKWAAIAADFWELWNFPNCVGSLDVKRVNVRAPRSKGSDVSCKGTPSIVLMATCDARYRFTTVDVGGYGRESDDGVFEESIFGSMLLNNKLNLPSPAFLPGTRTKTPHLLVTDAAFPLHTNIMGPFPGQNLEQEELIFNYRLSRARRAIENGFGILAARWRILGKTIEFRPEKAMEVVKACVVLHNYLVYSDDTNTPENQYMPPTFADTDSEGTVHPGDWRRVVDGDSNLQPVNMRTMCRSHATRNAKGVRNELAQFFVSPPGAVPWQEEMVSGDTLHPTD</sequence>
<keyword evidence="5" id="KW-0479">Metal-binding</keyword>
<proteinExistence type="inferred from homology"/>
<name>A0A1A7Z618_9TELE</name>
<dbReference type="GO" id="GO:0005634">
    <property type="term" value="C:nucleus"/>
    <property type="evidence" value="ECO:0007669"/>
    <property type="project" value="UniProtKB-SubCell"/>
</dbReference>
<dbReference type="InterPro" id="IPR027806">
    <property type="entry name" value="HARBI1_dom"/>
</dbReference>
<keyword evidence="6" id="KW-0378">Hydrolase</keyword>
<reference evidence="9" key="2">
    <citation type="submission" date="2016-06" db="EMBL/GenBank/DDBJ databases">
        <title>The genome of a short-lived fish provides insights into sex chromosome evolution and the genetic control of aging.</title>
        <authorList>
            <person name="Reichwald K."/>
            <person name="Felder M."/>
            <person name="Petzold A."/>
            <person name="Koch P."/>
            <person name="Groth M."/>
            <person name="Platzer M."/>
        </authorList>
    </citation>
    <scope>NUCLEOTIDE SEQUENCE</scope>
    <source>
        <tissue evidence="9">Brain</tissue>
    </source>
</reference>
<feature type="domain" description="DDE Tnp4" evidence="8">
    <location>
        <begin position="180"/>
        <end position="342"/>
    </location>
</feature>
<dbReference type="AlphaFoldDB" id="A0A1A7Z618"/>
<keyword evidence="7" id="KW-0539">Nucleus</keyword>
<evidence type="ECO:0000256" key="4">
    <source>
        <dbReference type="ARBA" id="ARBA00022722"/>
    </source>
</evidence>
<dbReference type="EMBL" id="HADX01016025">
    <property type="protein sequence ID" value="SBP38257.1"/>
    <property type="molecule type" value="Transcribed_RNA"/>
</dbReference>